<proteinExistence type="predicted"/>
<keyword evidence="3" id="KW-1185">Reference proteome</keyword>
<evidence type="ECO:0000313" key="3">
    <source>
        <dbReference type="Proteomes" id="UP000245076"/>
    </source>
</evidence>
<dbReference type="OrthoDB" id="322275at2"/>
<comment type="caution">
    <text evidence="2">The sequence shown here is derived from an EMBL/GenBank/DDBJ whole genome shotgun (WGS) entry which is preliminary data.</text>
</comment>
<name>A0A2P2D375_9LEPT</name>
<dbReference type="RefSeq" id="WP_108928752.1">
    <property type="nucleotide sequence ID" value="NZ_BFAY01000011.1"/>
</dbReference>
<evidence type="ECO:0000313" key="2">
    <source>
        <dbReference type="EMBL" id="GBF39094.1"/>
    </source>
</evidence>
<dbReference type="Proteomes" id="UP000245076">
    <property type="component" value="Unassembled WGS sequence"/>
</dbReference>
<evidence type="ECO:0008006" key="4">
    <source>
        <dbReference type="Google" id="ProtNLM"/>
    </source>
</evidence>
<organism evidence="2 3">
    <name type="scientific">Leptospira johnsonii</name>
    <dbReference type="NCBI Taxonomy" id="1917820"/>
    <lineage>
        <taxon>Bacteria</taxon>
        <taxon>Pseudomonadati</taxon>
        <taxon>Spirochaetota</taxon>
        <taxon>Spirochaetia</taxon>
        <taxon>Leptospirales</taxon>
        <taxon>Leptospiraceae</taxon>
        <taxon>Leptospira</taxon>
    </lineage>
</organism>
<sequence>MKKLLFALLILAGIYINLASENRPDFETKQSNLLGIYWGPENRTFGWYLEFREDFTFFENYDGDGCGGYSGTYKIESNKVIMQASAEETCKPYNFQANRTCSIVPTKYSIRYSAKLYCSNDANYFGGFLLPESTDRKIDGVAVKTIPGKLKYLSKSSSARTGPGYDFPSIICNTREDEKTIQTDKFPEKSKLVLLAKTQGPKDPKGKSETWYYADIPLDWGGGCYYKGKGYTSAWFPASVLFDMNDSKIESYDE</sequence>
<feature type="signal peptide" evidence="1">
    <location>
        <begin position="1"/>
        <end position="19"/>
    </location>
</feature>
<dbReference type="EMBL" id="BFAY01000011">
    <property type="protein sequence ID" value="GBF39094.1"/>
    <property type="molecule type" value="Genomic_DNA"/>
</dbReference>
<feature type="chain" id="PRO_5015182262" description="Lipoprotein" evidence="1">
    <location>
        <begin position="20"/>
        <end position="254"/>
    </location>
</feature>
<dbReference type="AlphaFoldDB" id="A0A2P2D375"/>
<accession>A0A2P2D375</accession>
<protein>
    <recommendedName>
        <fullName evidence="4">Lipoprotein</fullName>
    </recommendedName>
</protein>
<gene>
    <name evidence="2" type="ORF">LPTSP1_20890</name>
</gene>
<evidence type="ECO:0000256" key="1">
    <source>
        <dbReference type="SAM" id="SignalP"/>
    </source>
</evidence>
<keyword evidence="1" id="KW-0732">Signal</keyword>
<reference evidence="2 3" key="1">
    <citation type="submission" date="2018-02" db="EMBL/GenBank/DDBJ databases">
        <title>Novel Leptospira species isolated from soil and water in Japan.</title>
        <authorList>
            <person name="Nakao R."/>
            <person name="Masuzawa T."/>
        </authorList>
    </citation>
    <scope>NUCLEOTIDE SEQUENCE [LARGE SCALE GENOMIC DNA]</scope>
    <source>
        <strain evidence="2 3">E8</strain>
    </source>
</reference>